<comment type="caution">
    <text evidence="2">The sequence shown here is derived from an EMBL/GenBank/DDBJ whole genome shotgun (WGS) entry which is preliminary data.</text>
</comment>
<organism evidence="2 3">
    <name type="scientific">Coniochaeta hoffmannii</name>
    <dbReference type="NCBI Taxonomy" id="91930"/>
    <lineage>
        <taxon>Eukaryota</taxon>
        <taxon>Fungi</taxon>
        <taxon>Dikarya</taxon>
        <taxon>Ascomycota</taxon>
        <taxon>Pezizomycotina</taxon>
        <taxon>Sordariomycetes</taxon>
        <taxon>Sordariomycetidae</taxon>
        <taxon>Coniochaetales</taxon>
        <taxon>Coniochaetaceae</taxon>
        <taxon>Coniochaeta</taxon>
    </lineage>
</organism>
<name>A0AA38RY44_9PEZI</name>
<keyword evidence="3" id="KW-1185">Reference proteome</keyword>
<accession>A0AA38RY44</accession>
<feature type="compositionally biased region" description="Basic and acidic residues" evidence="1">
    <location>
        <begin position="16"/>
        <end position="27"/>
    </location>
</feature>
<proteinExistence type="predicted"/>
<dbReference type="Proteomes" id="UP001174691">
    <property type="component" value="Unassembled WGS sequence"/>
</dbReference>
<evidence type="ECO:0000313" key="3">
    <source>
        <dbReference type="Proteomes" id="UP001174691"/>
    </source>
</evidence>
<feature type="compositionally biased region" description="Polar residues" evidence="1">
    <location>
        <begin position="231"/>
        <end position="240"/>
    </location>
</feature>
<evidence type="ECO:0000313" key="2">
    <source>
        <dbReference type="EMBL" id="KAJ9160888.1"/>
    </source>
</evidence>
<sequence>MPNHSASVGEIPKRKREGEDGSTEVRRWIPQPAPPQSASEPSIQYLIDSSAPKLELVPGECPQLIGIIKAIEAYENVLRHHESLAARLGAQMTSPRLVRALDSLFEGIVTAVDQFPNGGPAPTWTEVIAFAKANPGLFVLSSDGDGTRYCRFTIRHFQCTITENDWRLIMSGAVDRFAPIQGTREDEAAELATVEILEERLQRLILNVDTVAEKARQLKYKLGGRKAGIKSRQQVVQQSEGHPHLDGDRSSQPWAPGGIDAWAQNNICAMEPRTSPGGNTNTSI</sequence>
<dbReference type="EMBL" id="JANBVN010000030">
    <property type="protein sequence ID" value="KAJ9160888.1"/>
    <property type="molecule type" value="Genomic_DNA"/>
</dbReference>
<evidence type="ECO:0000256" key="1">
    <source>
        <dbReference type="SAM" id="MobiDB-lite"/>
    </source>
</evidence>
<protein>
    <submittedName>
        <fullName evidence="2">Uncharacterized protein</fullName>
    </submittedName>
</protein>
<feature type="region of interest" description="Disordered" evidence="1">
    <location>
        <begin position="1"/>
        <end position="41"/>
    </location>
</feature>
<dbReference type="AlphaFoldDB" id="A0AA38RY44"/>
<gene>
    <name evidence="2" type="ORF">NKR19_g2872</name>
</gene>
<reference evidence="2" key="1">
    <citation type="submission" date="2022-07" db="EMBL/GenBank/DDBJ databases">
        <title>Fungi with potential for degradation of polypropylene.</title>
        <authorList>
            <person name="Gostincar C."/>
        </authorList>
    </citation>
    <scope>NUCLEOTIDE SEQUENCE</scope>
    <source>
        <strain evidence="2">EXF-13287</strain>
    </source>
</reference>
<feature type="region of interest" description="Disordered" evidence="1">
    <location>
        <begin position="229"/>
        <end position="257"/>
    </location>
</feature>